<dbReference type="AlphaFoldDB" id="A0A835YVJ6"/>
<evidence type="ECO:0000256" key="10">
    <source>
        <dbReference type="RuleBase" id="RU000304"/>
    </source>
</evidence>
<evidence type="ECO:0000313" key="12">
    <source>
        <dbReference type="EMBL" id="KAG5182181.1"/>
    </source>
</evidence>
<comment type="caution">
    <text evidence="12">The sequence shown here is derived from an EMBL/GenBank/DDBJ whole genome shotgun (WGS) entry which is preliminary data.</text>
</comment>
<dbReference type="PROSITE" id="PS50011">
    <property type="entry name" value="PROTEIN_KINASE_DOM"/>
    <property type="match status" value="1"/>
</dbReference>
<feature type="binding site" evidence="7">
    <location>
        <begin position="126"/>
        <end position="127"/>
    </location>
    <ligand>
        <name>ATP</name>
        <dbReference type="ChEBI" id="CHEBI:30616"/>
    </ligand>
</feature>
<dbReference type="CDD" id="cd05117">
    <property type="entry name" value="STKc_CAMK"/>
    <property type="match status" value="1"/>
</dbReference>
<comment type="similarity">
    <text evidence="10">Belongs to the protein kinase superfamily.</text>
</comment>
<dbReference type="InterPro" id="IPR030616">
    <property type="entry name" value="Aur-like"/>
</dbReference>
<evidence type="ECO:0000256" key="1">
    <source>
        <dbReference type="ARBA" id="ARBA00022527"/>
    </source>
</evidence>
<evidence type="ECO:0000256" key="7">
    <source>
        <dbReference type="PIRSR" id="PIRSR630616-2"/>
    </source>
</evidence>
<dbReference type="PROSITE" id="PS00107">
    <property type="entry name" value="PROTEIN_KINASE_ATP"/>
    <property type="match status" value="1"/>
</dbReference>
<protein>
    <submittedName>
        <fullName evidence="12">Kinase-like domain-containing protein</fullName>
    </submittedName>
</protein>
<evidence type="ECO:0000256" key="3">
    <source>
        <dbReference type="ARBA" id="ARBA00022741"/>
    </source>
</evidence>
<accession>A0A835YVJ6</accession>
<reference evidence="12" key="1">
    <citation type="submission" date="2021-02" db="EMBL/GenBank/DDBJ databases">
        <title>First Annotated Genome of the Yellow-green Alga Tribonema minus.</title>
        <authorList>
            <person name="Mahan K.M."/>
        </authorList>
    </citation>
    <scope>NUCLEOTIDE SEQUENCE</scope>
    <source>
        <strain evidence="12">UTEX B ZZ1240</strain>
    </source>
</reference>
<keyword evidence="2" id="KW-0808">Transferase</keyword>
<evidence type="ECO:0000259" key="11">
    <source>
        <dbReference type="PROSITE" id="PS50011"/>
    </source>
</evidence>
<dbReference type="InterPro" id="IPR011009">
    <property type="entry name" value="Kinase-like_dom_sf"/>
</dbReference>
<dbReference type="FunFam" id="1.10.510.10:FF:000571">
    <property type="entry name" value="Maternal embryonic leucine zipper kinase"/>
    <property type="match status" value="1"/>
</dbReference>
<feature type="binding site" evidence="7 9">
    <location>
        <position position="26"/>
    </location>
    <ligand>
        <name>ATP</name>
        <dbReference type="ChEBI" id="CHEBI:30616"/>
    </ligand>
</feature>
<dbReference type="InterPro" id="IPR008271">
    <property type="entry name" value="Ser/Thr_kinase_AS"/>
</dbReference>
<evidence type="ECO:0000256" key="8">
    <source>
        <dbReference type="PIRSR" id="PIRSR630616-3"/>
    </source>
</evidence>
<feature type="active site" description="Proton acceptor" evidence="6">
    <location>
        <position position="122"/>
    </location>
</feature>
<sequence>QVLGVGSTSTCYRCLDRSTGQAFACKLIDKRAVEQKFKGLLEQFHNEISVLRQLRHPHIIFLKDAFETETRIHMVLEIMEGGELFDFVVNRGTLSEAEAARMLRGVASALAYMHSMGIIHRDLKPENLLISKDASTVKIIDFGLCKALEEHAQAKSFLGTRGYLAPEMLQRESYSKAVDVWALGVICFVLLCGCLPFDDDSSRINRKSAMAKFVLRFPRWAQNLSPHAKDLLGGLLDVNPATRLTAQAALDHPWLSGAVAAATNMLESPKALRQQLPRIRSPHYATPSAGGQFASCSR</sequence>
<feature type="binding site" evidence="7">
    <location>
        <position position="141"/>
    </location>
    <ligand>
        <name>ATP</name>
        <dbReference type="ChEBI" id="CHEBI:30616"/>
    </ligand>
</feature>
<evidence type="ECO:0000313" key="13">
    <source>
        <dbReference type="Proteomes" id="UP000664859"/>
    </source>
</evidence>
<dbReference type="OrthoDB" id="40902at2759"/>
<evidence type="ECO:0000256" key="5">
    <source>
        <dbReference type="ARBA" id="ARBA00022840"/>
    </source>
</evidence>
<feature type="domain" description="Protein kinase" evidence="11">
    <location>
        <begin position="1"/>
        <end position="255"/>
    </location>
</feature>
<feature type="cross-link" description="Glycyl lysine isopeptide (Lys-Gly) (interchain with G-Cter in SUMO2)" evidence="8">
    <location>
        <position position="124"/>
    </location>
</feature>
<gene>
    <name evidence="12" type="ORF">JKP88DRAFT_164770</name>
</gene>
<dbReference type="GO" id="GO:0005524">
    <property type="term" value="F:ATP binding"/>
    <property type="evidence" value="ECO:0007669"/>
    <property type="project" value="UniProtKB-UniRule"/>
</dbReference>
<dbReference type="InterPro" id="IPR000719">
    <property type="entry name" value="Prot_kinase_dom"/>
</dbReference>
<dbReference type="Pfam" id="PF00069">
    <property type="entry name" value="Pkinase"/>
    <property type="match status" value="1"/>
</dbReference>
<dbReference type="PROSITE" id="PS00108">
    <property type="entry name" value="PROTEIN_KINASE_ST"/>
    <property type="match status" value="1"/>
</dbReference>
<dbReference type="SUPFAM" id="SSF56112">
    <property type="entry name" value="Protein kinase-like (PK-like)"/>
    <property type="match status" value="1"/>
</dbReference>
<dbReference type="InterPro" id="IPR017441">
    <property type="entry name" value="Protein_kinase_ATP_BS"/>
</dbReference>
<keyword evidence="13" id="KW-1185">Reference proteome</keyword>
<dbReference type="SMART" id="SM00220">
    <property type="entry name" value="S_TKc"/>
    <property type="match status" value="1"/>
</dbReference>
<keyword evidence="1 10" id="KW-0723">Serine/threonine-protein kinase</keyword>
<name>A0A835YVJ6_9STRA</name>
<dbReference type="Proteomes" id="UP000664859">
    <property type="component" value="Unassembled WGS sequence"/>
</dbReference>
<dbReference type="GO" id="GO:0004674">
    <property type="term" value="F:protein serine/threonine kinase activity"/>
    <property type="evidence" value="ECO:0007669"/>
    <property type="project" value="UniProtKB-KW"/>
</dbReference>
<feature type="non-terminal residue" evidence="12">
    <location>
        <position position="298"/>
    </location>
</feature>
<dbReference type="EMBL" id="JAFCMP010000257">
    <property type="protein sequence ID" value="KAG5182181.1"/>
    <property type="molecule type" value="Genomic_DNA"/>
</dbReference>
<organism evidence="12 13">
    <name type="scientific">Tribonema minus</name>
    <dbReference type="NCBI Taxonomy" id="303371"/>
    <lineage>
        <taxon>Eukaryota</taxon>
        <taxon>Sar</taxon>
        <taxon>Stramenopiles</taxon>
        <taxon>Ochrophyta</taxon>
        <taxon>PX clade</taxon>
        <taxon>Xanthophyceae</taxon>
        <taxon>Tribonematales</taxon>
        <taxon>Tribonemataceae</taxon>
        <taxon>Tribonema</taxon>
    </lineage>
</organism>
<evidence type="ECO:0000256" key="4">
    <source>
        <dbReference type="ARBA" id="ARBA00022777"/>
    </source>
</evidence>
<keyword evidence="4 12" id="KW-0418">Kinase</keyword>
<evidence type="ECO:0000256" key="2">
    <source>
        <dbReference type="ARBA" id="ARBA00022679"/>
    </source>
</evidence>
<dbReference type="PANTHER" id="PTHR24350">
    <property type="entry name" value="SERINE/THREONINE-PROTEIN KINASE IAL-RELATED"/>
    <property type="match status" value="1"/>
</dbReference>
<evidence type="ECO:0000256" key="9">
    <source>
        <dbReference type="PROSITE-ProRule" id="PRU10141"/>
    </source>
</evidence>
<proteinExistence type="inferred from homology"/>
<keyword evidence="5 7" id="KW-0067">ATP-binding</keyword>
<dbReference type="Gene3D" id="1.10.510.10">
    <property type="entry name" value="Transferase(Phosphotransferase) domain 1"/>
    <property type="match status" value="1"/>
</dbReference>
<keyword evidence="3 7" id="KW-0547">Nucleotide-binding</keyword>
<evidence type="ECO:0000256" key="6">
    <source>
        <dbReference type="PIRSR" id="PIRSR630616-1"/>
    </source>
</evidence>